<dbReference type="EMBL" id="KQ419298">
    <property type="protein sequence ID" value="KOF84038.1"/>
    <property type="molecule type" value="Genomic_DNA"/>
</dbReference>
<protein>
    <submittedName>
        <fullName evidence="1">Uncharacterized protein</fullName>
    </submittedName>
</protein>
<name>A0A0L8H439_OCTBM</name>
<organism evidence="1">
    <name type="scientific">Octopus bimaculoides</name>
    <name type="common">California two-spotted octopus</name>
    <dbReference type="NCBI Taxonomy" id="37653"/>
    <lineage>
        <taxon>Eukaryota</taxon>
        <taxon>Metazoa</taxon>
        <taxon>Spiralia</taxon>
        <taxon>Lophotrochozoa</taxon>
        <taxon>Mollusca</taxon>
        <taxon>Cephalopoda</taxon>
        <taxon>Coleoidea</taxon>
        <taxon>Octopodiformes</taxon>
        <taxon>Octopoda</taxon>
        <taxon>Incirrata</taxon>
        <taxon>Octopodidae</taxon>
        <taxon>Octopus</taxon>
    </lineage>
</organism>
<gene>
    <name evidence="1" type="ORF">OCBIM_22022787mg</name>
</gene>
<dbReference type="AlphaFoldDB" id="A0A0L8H439"/>
<sequence length="65" mass="7978">MTKWGGGSLPLKKKKYIYIYIYIHTHTRRTVNYNYYNNLNFHSTFNLYLLSFFRKKFAIFNLLDS</sequence>
<proteinExistence type="predicted"/>
<evidence type="ECO:0000313" key="1">
    <source>
        <dbReference type="EMBL" id="KOF84038.1"/>
    </source>
</evidence>
<accession>A0A0L8H439</accession>
<reference evidence="1" key="1">
    <citation type="submission" date="2015-07" db="EMBL/GenBank/DDBJ databases">
        <title>MeaNS - Measles Nucleotide Surveillance Program.</title>
        <authorList>
            <person name="Tran T."/>
            <person name="Druce J."/>
        </authorList>
    </citation>
    <scope>NUCLEOTIDE SEQUENCE</scope>
    <source>
        <strain evidence="1">UCB-OBI-ISO-001</strain>
        <tissue evidence="1">Gonad</tissue>
    </source>
</reference>